<name>A0A2K8NW40_9MOLU</name>
<proteinExistence type="predicted"/>
<dbReference type="SUPFAM" id="SSF116734">
    <property type="entry name" value="DNA methylase specificity domain"/>
    <property type="match status" value="1"/>
</dbReference>
<evidence type="ECO:0000313" key="4">
    <source>
        <dbReference type="Proteomes" id="UP000231896"/>
    </source>
</evidence>
<dbReference type="STRING" id="1408435.GCA_000685885_00684"/>
<dbReference type="EMBL" id="CP024964">
    <property type="protein sequence ID" value="ATZ17977.1"/>
    <property type="molecule type" value="Genomic_DNA"/>
</dbReference>
<organism evidence="3 4">
    <name type="scientific">Mesoplasma melaleucae</name>
    <dbReference type="NCBI Taxonomy" id="81459"/>
    <lineage>
        <taxon>Bacteria</taxon>
        <taxon>Bacillati</taxon>
        <taxon>Mycoplasmatota</taxon>
        <taxon>Mollicutes</taxon>
        <taxon>Entomoplasmatales</taxon>
        <taxon>Entomoplasmataceae</taxon>
        <taxon>Mesoplasma</taxon>
    </lineage>
</organism>
<gene>
    <name evidence="3" type="ORF">EMELA_v1c04250</name>
</gene>
<keyword evidence="4" id="KW-1185">Reference proteome</keyword>
<dbReference type="RefSeq" id="WP_028124193.1">
    <property type="nucleotide sequence ID" value="NZ_CP024964.1"/>
</dbReference>
<evidence type="ECO:0000256" key="1">
    <source>
        <dbReference type="ARBA" id="ARBA00022747"/>
    </source>
</evidence>
<dbReference type="Proteomes" id="UP000231896">
    <property type="component" value="Chromosome"/>
</dbReference>
<keyword evidence="2" id="KW-0238">DNA-binding</keyword>
<evidence type="ECO:0000256" key="2">
    <source>
        <dbReference type="ARBA" id="ARBA00023125"/>
    </source>
</evidence>
<sequence>MTNTFFSLNEDKYITEAGLKKTQIAKEESLLMSIIDPDTNKLSISTKDTAVNQSIAIISEKNLYFEILSSMNYFKKVKNGAAQQSINKSLILESTINVSEISFNEILLKLKKINSIKLNLIELKKVAIELLIK</sequence>
<reference evidence="3 4" key="1">
    <citation type="submission" date="2017-11" db="EMBL/GenBank/DDBJ databases">
        <title>Genome sequence of Entomoplasma melaleucae M1 (ATCC 49191).</title>
        <authorList>
            <person name="Lo W.-S."/>
            <person name="Gasparich G.E."/>
            <person name="Kuo C.-H."/>
        </authorList>
    </citation>
    <scope>NUCLEOTIDE SEQUENCE [LARGE SCALE GENOMIC DNA]</scope>
    <source>
        <strain evidence="3 4">M1</strain>
    </source>
</reference>
<evidence type="ECO:0000313" key="3">
    <source>
        <dbReference type="EMBL" id="ATZ17977.1"/>
    </source>
</evidence>
<dbReference type="GO" id="GO:0009307">
    <property type="term" value="P:DNA restriction-modification system"/>
    <property type="evidence" value="ECO:0007669"/>
    <property type="project" value="UniProtKB-KW"/>
</dbReference>
<dbReference type="InterPro" id="IPR044946">
    <property type="entry name" value="Restrct_endonuc_typeI_TRD_sf"/>
</dbReference>
<dbReference type="Gene3D" id="3.90.220.20">
    <property type="entry name" value="DNA methylase specificity domains"/>
    <property type="match status" value="1"/>
</dbReference>
<accession>A0A2K8NW40</accession>
<dbReference type="GO" id="GO:0003677">
    <property type="term" value="F:DNA binding"/>
    <property type="evidence" value="ECO:0007669"/>
    <property type="project" value="UniProtKB-KW"/>
</dbReference>
<dbReference type="AlphaFoldDB" id="A0A2K8NW40"/>
<dbReference type="KEGG" id="eml:EMELA_v1c04250"/>
<keyword evidence="1" id="KW-0680">Restriction system</keyword>
<protein>
    <submittedName>
        <fullName evidence="3">Uncharacterized protein</fullName>
    </submittedName>
</protein>